<proteinExistence type="predicted"/>
<name>A0A439D936_9PEZI</name>
<organism evidence="2 3">
    <name type="scientific">Xylaria grammica</name>
    <dbReference type="NCBI Taxonomy" id="363999"/>
    <lineage>
        <taxon>Eukaryota</taxon>
        <taxon>Fungi</taxon>
        <taxon>Dikarya</taxon>
        <taxon>Ascomycota</taxon>
        <taxon>Pezizomycotina</taxon>
        <taxon>Sordariomycetes</taxon>
        <taxon>Xylariomycetidae</taxon>
        <taxon>Xylariales</taxon>
        <taxon>Xylariaceae</taxon>
        <taxon>Xylaria</taxon>
    </lineage>
</organism>
<evidence type="ECO:0000256" key="1">
    <source>
        <dbReference type="SAM" id="MobiDB-lite"/>
    </source>
</evidence>
<accession>A0A439D936</accession>
<evidence type="ECO:0000313" key="2">
    <source>
        <dbReference type="EMBL" id="RWA10925.1"/>
    </source>
</evidence>
<dbReference type="EMBL" id="RYZI01000096">
    <property type="protein sequence ID" value="RWA10925.1"/>
    <property type="molecule type" value="Genomic_DNA"/>
</dbReference>
<gene>
    <name evidence="2" type="ORF">EKO27_g4197</name>
</gene>
<protein>
    <recommendedName>
        <fullName evidence="4">Geranylgeranyl pyrophosphate synthetase</fullName>
    </recommendedName>
</protein>
<dbReference type="AlphaFoldDB" id="A0A439D936"/>
<dbReference type="STRING" id="363999.A0A439D936"/>
<dbReference type="PANTHER" id="PTHR35179">
    <property type="entry name" value="PROTEIN CBG02620"/>
    <property type="match status" value="1"/>
</dbReference>
<comment type="caution">
    <text evidence="2">The sequence shown here is derived from an EMBL/GenBank/DDBJ whole genome shotgun (WGS) entry which is preliminary data.</text>
</comment>
<dbReference type="Proteomes" id="UP000286045">
    <property type="component" value="Unassembled WGS sequence"/>
</dbReference>
<feature type="region of interest" description="Disordered" evidence="1">
    <location>
        <begin position="580"/>
        <end position="615"/>
    </location>
</feature>
<evidence type="ECO:0000313" key="3">
    <source>
        <dbReference type="Proteomes" id="UP000286045"/>
    </source>
</evidence>
<keyword evidence="3" id="KW-1185">Reference proteome</keyword>
<sequence>MAEILRSELQNPSSLSSVGITDVKDLSSYNWVNAPSPTIVVPGSPPFWAPPRGPLRVNKDSGSVYVDQNAARHPESPLEPLFVALFTTLPFYDIRGTDVVTDRNNILKLLSFIEPDAPGVRLEPFTFNVEISKSTALFLRVEESNEETIGPGEFRGFGHQFQTACTRSHIPESTGHHRIISCRFGEMNFIIRHDCGAYTGNGVESYTSGDGASALKSLSLNSNAGLPHTGLTGSRLTTQRGGKDVPLDRTLLIKTRVYNKPLDIQELAARLWISQTPKLIRAYHKHGTFTVPEVEDVSAKVESWEMQNRAKLSALSTLIHKILAIAKRCGDRVVVRYIPSSDKLIVSRFEGNRMLPEYLYSKWNTEPILSNPSQATPFTTKESRPDQLKSKVSVQVGTATYDVDLKVMPYFKSYVKPQQPSDQDSSPLKHDSIPLFDEVFRGLSKGPRELFRLVPNRLSEHRVLCNTLKLLGVDVLEGRTLRHIMDDFRSGKDDWDPDGWGKVGGLKSVARDSAFRLLYMFLSSDSVPELRDKSMAYNAALFVISHRGIFRYRARSMVLAAFRERFGVSEKQRKNLDKWPLKESSFEGSEESATSVSEDTGPEGYFNDYDSDYSF</sequence>
<dbReference type="PANTHER" id="PTHR35179:SF2">
    <property type="entry name" value="START DOMAIN-CONTAINING PROTEIN"/>
    <property type="match status" value="1"/>
</dbReference>
<evidence type="ECO:0008006" key="4">
    <source>
        <dbReference type="Google" id="ProtNLM"/>
    </source>
</evidence>
<reference evidence="2 3" key="1">
    <citation type="submission" date="2018-12" db="EMBL/GenBank/DDBJ databases">
        <title>Draft genome sequence of Xylaria grammica IHI A82.</title>
        <authorList>
            <person name="Buettner E."/>
            <person name="Kellner H."/>
        </authorList>
    </citation>
    <scope>NUCLEOTIDE SEQUENCE [LARGE SCALE GENOMIC DNA]</scope>
    <source>
        <strain evidence="2 3">IHI A82</strain>
    </source>
</reference>